<gene>
    <name evidence="1" type="ORF">PV04_08091</name>
</gene>
<sequence>MASHFLSPSSCDCHPINRDFDYLRRGSGMEGIMTRRPSVAWHIICTSNVFGRTACRMYLYMQVSVYHTFARHHDNLSQRFSSPAKLHGMDSAEPEPYLHSIRLGRKECASYVKWMCQST</sequence>
<keyword evidence="2" id="KW-1185">Reference proteome</keyword>
<dbReference type="AlphaFoldDB" id="A0A0D2FGI1"/>
<dbReference type="Proteomes" id="UP000054266">
    <property type="component" value="Unassembled WGS sequence"/>
</dbReference>
<evidence type="ECO:0000313" key="1">
    <source>
        <dbReference type="EMBL" id="KIW65875.1"/>
    </source>
</evidence>
<dbReference type="EMBL" id="KN846960">
    <property type="protein sequence ID" value="KIW65875.1"/>
    <property type="molecule type" value="Genomic_DNA"/>
</dbReference>
<organism evidence="1 2">
    <name type="scientific">Phialophora macrospora</name>
    <dbReference type="NCBI Taxonomy" id="1851006"/>
    <lineage>
        <taxon>Eukaryota</taxon>
        <taxon>Fungi</taxon>
        <taxon>Dikarya</taxon>
        <taxon>Ascomycota</taxon>
        <taxon>Pezizomycotina</taxon>
        <taxon>Eurotiomycetes</taxon>
        <taxon>Chaetothyriomycetidae</taxon>
        <taxon>Chaetothyriales</taxon>
        <taxon>Herpotrichiellaceae</taxon>
        <taxon>Phialophora</taxon>
    </lineage>
</organism>
<evidence type="ECO:0000313" key="2">
    <source>
        <dbReference type="Proteomes" id="UP000054266"/>
    </source>
</evidence>
<accession>A0A0D2FGI1</accession>
<protein>
    <submittedName>
        <fullName evidence="1">Uncharacterized protein</fullName>
    </submittedName>
</protein>
<reference evidence="1 2" key="1">
    <citation type="submission" date="2015-01" db="EMBL/GenBank/DDBJ databases">
        <title>The Genome Sequence of Capronia semiimmersa CBS27337.</title>
        <authorList>
            <consortium name="The Broad Institute Genomics Platform"/>
            <person name="Cuomo C."/>
            <person name="de Hoog S."/>
            <person name="Gorbushina A."/>
            <person name="Stielow B."/>
            <person name="Teixiera M."/>
            <person name="Abouelleil A."/>
            <person name="Chapman S.B."/>
            <person name="Priest M."/>
            <person name="Young S.K."/>
            <person name="Wortman J."/>
            <person name="Nusbaum C."/>
            <person name="Birren B."/>
        </authorList>
    </citation>
    <scope>NUCLEOTIDE SEQUENCE [LARGE SCALE GENOMIC DNA]</scope>
    <source>
        <strain evidence="1 2">CBS 27337</strain>
    </source>
</reference>
<dbReference type="HOGENOM" id="CLU_2061211_0_0_1"/>
<proteinExistence type="predicted"/>
<name>A0A0D2FGI1_9EURO</name>